<feature type="transmembrane region" description="Helical" evidence="1">
    <location>
        <begin position="68"/>
        <end position="86"/>
    </location>
</feature>
<name>A0A2L2X983_9FIRM</name>
<keyword evidence="1" id="KW-0812">Transmembrane</keyword>
<keyword evidence="1" id="KW-1133">Transmembrane helix</keyword>
<feature type="transmembrane region" description="Helical" evidence="1">
    <location>
        <begin position="6"/>
        <end position="27"/>
    </location>
</feature>
<feature type="transmembrane region" description="Helical" evidence="1">
    <location>
        <begin position="39"/>
        <end position="62"/>
    </location>
</feature>
<comment type="caution">
    <text evidence="2">The sequence shown here is derived from an EMBL/GenBank/DDBJ whole genome shotgun (WGS) entry which is preliminary data.</text>
</comment>
<dbReference type="OrthoDB" id="1685240at2"/>
<dbReference type="InterPro" id="IPR019074">
    <property type="entry name" value="YabQ"/>
</dbReference>
<dbReference type="RefSeq" id="WP_104370716.1">
    <property type="nucleotide sequence ID" value="NZ_BFAV01000018.1"/>
</dbReference>
<evidence type="ECO:0000313" key="2">
    <source>
        <dbReference type="EMBL" id="GBF32153.1"/>
    </source>
</evidence>
<evidence type="ECO:0000313" key="3">
    <source>
        <dbReference type="Proteomes" id="UP000239549"/>
    </source>
</evidence>
<keyword evidence="3" id="KW-1185">Reference proteome</keyword>
<protein>
    <submittedName>
        <fullName evidence="2">Spore cortex biosynthesis protein</fullName>
    </submittedName>
</protein>
<proteinExistence type="predicted"/>
<dbReference type="Pfam" id="PF09578">
    <property type="entry name" value="Spore_YabQ"/>
    <property type="match status" value="1"/>
</dbReference>
<evidence type="ECO:0000256" key="1">
    <source>
        <dbReference type="SAM" id="Phobius"/>
    </source>
</evidence>
<organism evidence="2 3">
    <name type="scientific">Desulfocucumis palustris</name>
    <dbReference type="NCBI Taxonomy" id="1898651"/>
    <lineage>
        <taxon>Bacteria</taxon>
        <taxon>Bacillati</taxon>
        <taxon>Bacillota</taxon>
        <taxon>Clostridia</taxon>
        <taxon>Eubacteriales</taxon>
        <taxon>Desulfocucumaceae</taxon>
        <taxon>Desulfocucumis</taxon>
    </lineage>
</organism>
<reference evidence="3" key="1">
    <citation type="submission" date="2018-02" db="EMBL/GenBank/DDBJ databases">
        <title>Genome sequence of Desulfocucumis palustris strain NAW-5.</title>
        <authorList>
            <person name="Watanabe M."/>
            <person name="Kojima H."/>
            <person name="Fukui M."/>
        </authorList>
    </citation>
    <scope>NUCLEOTIDE SEQUENCE [LARGE SCALE GENOMIC DNA]</scope>
    <source>
        <strain evidence="3">NAW-5</strain>
    </source>
</reference>
<dbReference type="AlphaFoldDB" id="A0A2L2X983"/>
<dbReference type="NCBIfam" id="TIGR02893">
    <property type="entry name" value="spore_yabQ"/>
    <property type="match status" value="1"/>
</dbReference>
<keyword evidence="1" id="KW-0472">Membrane</keyword>
<sequence length="185" mass="21282">MPLAEQIYLFIMLLTAGMLAGFCYDLYKMTRSKLRLKKTGTFLGDIFFWLFLTCVSFYLLLRLNAGEVRIYVFLGLALGTLLYMQLMGKTTYRLLDGLFSLIGKLIKIIISILLFLWKIITTPFRILFIIVIFPFRLIARFFSFTGRGSKKFARRLVLGPAGRLKAGLLLKLKSIWTKLKPGNKT</sequence>
<feature type="transmembrane region" description="Helical" evidence="1">
    <location>
        <begin position="98"/>
        <end position="120"/>
    </location>
</feature>
<accession>A0A2L2X983</accession>
<gene>
    <name evidence="2" type="ORF">DCCM_0344</name>
</gene>
<feature type="transmembrane region" description="Helical" evidence="1">
    <location>
        <begin position="126"/>
        <end position="145"/>
    </location>
</feature>
<dbReference type="EMBL" id="BFAV01000018">
    <property type="protein sequence ID" value="GBF32153.1"/>
    <property type="molecule type" value="Genomic_DNA"/>
</dbReference>
<dbReference type="Proteomes" id="UP000239549">
    <property type="component" value="Unassembled WGS sequence"/>
</dbReference>